<dbReference type="AlphaFoldDB" id="A0A2G9TVN4"/>
<dbReference type="EMBL" id="KZ352595">
    <property type="protein sequence ID" value="PIO62081.1"/>
    <property type="molecule type" value="Genomic_DNA"/>
</dbReference>
<name>A0A2G9TVN4_TELCI</name>
<proteinExistence type="predicted"/>
<protein>
    <submittedName>
        <fullName evidence="1">Uncharacterized protein</fullName>
    </submittedName>
</protein>
<dbReference type="Proteomes" id="UP000230423">
    <property type="component" value="Unassembled WGS sequence"/>
</dbReference>
<evidence type="ECO:0000313" key="2">
    <source>
        <dbReference type="Proteomes" id="UP000230423"/>
    </source>
</evidence>
<sequence>MMSLSKIARTHHHRCGLQTIALLEVLDFSILSTWLH</sequence>
<evidence type="ECO:0000313" key="1">
    <source>
        <dbReference type="EMBL" id="PIO62081.1"/>
    </source>
</evidence>
<accession>A0A2G9TVN4</accession>
<reference evidence="1 2" key="1">
    <citation type="submission" date="2015-09" db="EMBL/GenBank/DDBJ databases">
        <title>Draft genome of the parasitic nematode Teladorsagia circumcincta isolate WARC Sus (inbred).</title>
        <authorList>
            <person name="Mitreva M."/>
        </authorList>
    </citation>
    <scope>NUCLEOTIDE SEQUENCE [LARGE SCALE GENOMIC DNA]</scope>
    <source>
        <strain evidence="1 2">S</strain>
    </source>
</reference>
<gene>
    <name evidence="1" type="ORF">TELCIR_16376</name>
</gene>
<organism evidence="1 2">
    <name type="scientific">Teladorsagia circumcincta</name>
    <name type="common">Brown stomach worm</name>
    <name type="synonym">Ostertagia circumcincta</name>
    <dbReference type="NCBI Taxonomy" id="45464"/>
    <lineage>
        <taxon>Eukaryota</taxon>
        <taxon>Metazoa</taxon>
        <taxon>Ecdysozoa</taxon>
        <taxon>Nematoda</taxon>
        <taxon>Chromadorea</taxon>
        <taxon>Rhabditida</taxon>
        <taxon>Rhabditina</taxon>
        <taxon>Rhabditomorpha</taxon>
        <taxon>Strongyloidea</taxon>
        <taxon>Trichostrongylidae</taxon>
        <taxon>Teladorsagia</taxon>
    </lineage>
</organism>
<keyword evidence="2" id="KW-1185">Reference proteome</keyword>